<name>A0A143BIJ9_9BACT</name>
<keyword evidence="3" id="KW-1185">Reference proteome</keyword>
<dbReference type="KEGG" id="gph:GEMMAAP_08325"/>
<dbReference type="Proteomes" id="UP000076404">
    <property type="component" value="Chromosome"/>
</dbReference>
<dbReference type="STRING" id="1379270.GEMMAAP_08325"/>
<evidence type="ECO:0000256" key="1">
    <source>
        <dbReference type="SAM" id="SignalP"/>
    </source>
</evidence>
<proteinExistence type="predicted"/>
<dbReference type="AlphaFoldDB" id="A0A143BIJ9"/>
<feature type="signal peptide" evidence="1">
    <location>
        <begin position="1"/>
        <end position="22"/>
    </location>
</feature>
<dbReference type="EMBL" id="CP011454">
    <property type="protein sequence ID" value="AMW04839.1"/>
    <property type="molecule type" value="Genomic_DNA"/>
</dbReference>
<organism evidence="2 3">
    <name type="scientific">Gemmatimonas phototrophica</name>
    <dbReference type="NCBI Taxonomy" id="1379270"/>
    <lineage>
        <taxon>Bacteria</taxon>
        <taxon>Pseudomonadati</taxon>
        <taxon>Gemmatimonadota</taxon>
        <taxon>Gemmatimonadia</taxon>
        <taxon>Gemmatimonadales</taxon>
        <taxon>Gemmatimonadaceae</taxon>
        <taxon>Gemmatimonas</taxon>
    </lineage>
</organism>
<accession>A0A143BIJ9</accession>
<sequence>MHPAATRLLVFGCFLLPALAEAQSISCTVLAKESERTCSATFEPLARIPVTAQMEAPSASYALAPANGIITADDFARGFAVPASPLTLTWRTNANIRIYVRSATATLTGGCNNKPASSVTVGTTTSTATDALPSTGTGQLLFTQASPTGGGAGTVHFRVGLNWASDAPAATCLLPLIFTVEPY</sequence>
<keyword evidence="1" id="KW-0732">Signal</keyword>
<evidence type="ECO:0008006" key="4">
    <source>
        <dbReference type="Google" id="ProtNLM"/>
    </source>
</evidence>
<evidence type="ECO:0000313" key="3">
    <source>
        <dbReference type="Proteomes" id="UP000076404"/>
    </source>
</evidence>
<protein>
    <recommendedName>
        <fullName evidence="4">Spore coat protein U domain-containing protein</fullName>
    </recommendedName>
</protein>
<evidence type="ECO:0000313" key="2">
    <source>
        <dbReference type="EMBL" id="AMW04839.1"/>
    </source>
</evidence>
<feature type="chain" id="PRO_5007506651" description="Spore coat protein U domain-containing protein" evidence="1">
    <location>
        <begin position="23"/>
        <end position="183"/>
    </location>
</feature>
<reference evidence="2 3" key="2">
    <citation type="journal article" date="2016" name="Environ. Microbiol. Rep.">
        <title>Metagenomic evidence for the presence of phototrophic Gemmatimonadetes bacteria in diverse environments.</title>
        <authorList>
            <person name="Zeng Y."/>
            <person name="Baumbach J."/>
            <person name="Barbosa E.G."/>
            <person name="Azevedo V."/>
            <person name="Zhang C."/>
            <person name="Koblizek M."/>
        </authorList>
    </citation>
    <scope>NUCLEOTIDE SEQUENCE [LARGE SCALE GENOMIC DNA]</scope>
    <source>
        <strain evidence="2 3">AP64</strain>
    </source>
</reference>
<dbReference type="RefSeq" id="WP_026850609.1">
    <property type="nucleotide sequence ID" value="NZ_CP011454.1"/>
</dbReference>
<gene>
    <name evidence="2" type="ORF">GEMMAAP_08325</name>
</gene>
<reference evidence="2 3" key="1">
    <citation type="journal article" date="2014" name="Proc. Natl. Acad. Sci. U.S.A.">
        <title>Functional type 2 photosynthetic reaction centers found in the rare bacterial phylum Gemmatimonadetes.</title>
        <authorList>
            <person name="Zeng Y."/>
            <person name="Feng F."/>
            <person name="Medova H."/>
            <person name="Dean J."/>
            <person name="Koblizek M."/>
        </authorList>
    </citation>
    <scope>NUCLEOTIDE SEQUENCE [LARGE SCALE GENOMIC DNA]</scope>
    <source>
        <strain evidence="2 3">AP64</strain>
    </source>
</reference>